<keyword evidence="3" id="KW-1185">Reference proteome</keyword>
<name>A0ABW4WVQ5_9BACT</name>
<evidence type="ECO:0000313" key="3">
    <source>
        <dbReference type="Proteomes" id="UP001597369"/>
    </source>
</evidence>
<protein>
    <submittedName>
        <fullName evidence="2">Magnesium citrate secondary transporter</fullName>
    </submittedName>
</protein>
<comment type="caution">
    <text evidence="2">The sequence shown here is derived from an EMBL/GenBank/DDBJ whole genome shotgun (WGS) entry which is preliminary data.</text>
</comment>
<accession>A0ABW4WVQ5</accession>
<keyword evidence="1" id="KW-0472">Membrane</keyword>
<dbReference type="EMBL" id="JBHUHV010000022">
    <property type="protein sequence ID" value="MFD2066804.1"/>
    <property type="molecule type" value="Genomic_DNA"/>
</dbReference>
<evidence type="ECO:0000256" key="1">
    <source>
        <dbReference type="SAM" id="Phobius"/>
    </source>
</evidence>
<feature type="transmembrane region" description="Helical" evidence="1">
    <location>
        <begin position="54"/>
        <end position="75"/>
    </location>
</feature>
<dbReference type="Proteomes" id="UP001597369">
    <property type="component" value="Unassembled WGS sequence"/>
</dbReference>
<keyword evidence="1" id="KW-0812">Transmembrane</keyword>
<feature type="transmembrane region" description="Helical" evidence="1">
    <location>
        <begin position="20"/>
        <end position="42"/>
    </location>
</feature>
<feature type="transmembrane region" description="Helical" evidence="1">
    <location>
        <begin position="81"/>
        <end position="98"/>
    </location>
</feature>
<dbReference type="RefSeq" id="WP_229962667.1">
    <property type="nucleotide sequence ID" value="NZ_JAJJWI010000029.1"/>
</dbReference>
<sequence>MFFLNQALELADVSVWPLHAYLDDLLCMPIVLTIALAAERVYFQNPQYVIPLHYIIGAVVAFGAFFELLLPFIYTKHIADIADVVAYAAGAAIFQLTINKPTH</sequence>
<organism evidence="2 3">
    <name type="scientific">Pontibacter silvestris</name>
    <dbReference type="NCBI Taxonomy" id="2305183"/>
    <lineage>
        <taxon>Bacteria</taxon>
        <taxon>Pseudomonadati</taxon>
        <taxon>Bacteroidota</taxon>
        <taxon>Cytophagia</taxon>
        <taxon>Cytophagales</taxon>
        <taxon>Hymenobacteraceae</taxon>
        <taxon>Pontibacter</taxon>
    </lineage>
</organism>
<keyword evidence="1" id="KW-1133">Transmembrane helix</keyword>
<reference evidence="3" key="1">
    <citation type="journal article" date="2019" name="Int. J. Syst. Evol. Microbiol.">
        <title>The Global Catalogue of Microorganisms (GCM) 10K type strain sequencing project: providing services to taxonomists for standard genome sequencing and annotation.</title>
        <authorList>
            <consortium name="The Broad Institute Genomics Platform"/>
            <consortium name="The Broad Institute Genome Sequencing Center for Infectious Disease"/>
            <person name="Wu L."/>
            <person name="Ma J."/>
        </authorList>
    </citation>
    <scope>NUCLEOTIDE SEQUENCE [LARGE SCALE GENOMIC DNA]</scope>
    <source>
        <strain evidence="3">JCM 16545</strain>
    </source>
</reference>
<evidence type="ECO:0000313" key="2">
    <source>
        <dbReference type="EMBL" id="MFD2066804.1"/>
    </source>
</evidence>
<gene>
    <name evidence="2" type="ORF">ACFSKU_07900</name>
</gene>
<proteinExistence type="predicted"/>